<dbReference type="Gene3D" id="3.30.420.380">
    <property type="match status" value="1"/>
</dbReference>
<protein>
    <recommendedName>
        <fullName evidence="4">General secretion pathway protein L</fullName>
    </recommendedName>
</protein>
<dbReference type="EMBL" id="BJTG01000001">
    <property type="protein sequence ID" value="GEJ55601.1"/>
    <property type="molecule type" value="Genomic_DNA"/>
</dbReference>
<keyword evidence="1" id="KW-1133">Transmembrane helix</keyword>
<accession>A0A7I9VGT5</accession>
<evidence type="ECO:0000313" key="3">
    <source>
        <dbReference type="Proteomes" id="UP000503640"/>
    </source>
</evidence>
<dbReference type="InterPro" id="IPR050696">
    <property type="entry name" value="FtsA/MreB"/>
</dbReference>
<feature type="transmembrane region" description="Helical" evidence="1">
    <location>
        <begin position="333"/>
        <end position="354"/>
    </location>
</feature>
<dbReference type="Proteomes" id="UP000503640">
    <property type="component" value="Unassembled WGS sequence"/>
</dbReference>
<keyword evidence="1" id="KW-0812">Transmembrane</keyword>
<comment type="caution">
    <text evidence="2">The sequence shown here is derived from an EMBL/GenBank/DDBJ whole genome shotgun (WGS) entry which is preliminary data.</text>
</comment>
<dbReference type="InterPro" id="IPR043129">
    <property type="entry name" value="ATPase_NBD"/>
</dbReference>
<reference evidence="3" key="1">
    <citation type="journal article" date="2020" name="Appl. Environ. Microbiol.">
        <title>Diazotrophic Anaeromyxobacter Isolates from Soils.</title>
        <authorList>
            <person name="Masuda Y."/>
            <person name="Yamanaka H."/>
            <person name="Xu Z.X."/>
            <person name="Shiratori Y."/>
            <person name="Aono T."/>
            <person name="Amachi S."/>
            <person name="Senoo K."/>
            <person name="Itoh H."/>
        </authorList>
    </citation>
    <scope>NUCLEOTIDE SEQUENCE [LARGE SCALE GENOMIC DNA]</scope>
    <source>
        <strain evidence="3">R267</strain>
    </source>
</reference>
<keyword evidence="3" id="KW-1185">Reference proteome</keyword>
<evidence type="ECO:0008006" key="4">
    <source>
        <dbReference type="Google" id="ProtNLM"/>
    </source>
</evidence>
<keyword evidence="1" id="KW-0472">Membrane</keyword>
<organism evidence="2 3">
    <name type="scientific">Anaeromyxobacter diazotrophicus</name>
    <dbReference type="NCBI Taxonomy" id="2590199"/>
    <lineage>
        <taxon>Bacteria</taxon>
        <taxon>Pseudomonadati</taxon>
        <taxon>Myxococcota</taxon>
        <taxon>Myxococcia</taxon>
        <taxon>Myxococcales</taxon>
        <taxon>Cystobacterineae</taxon>
        <taxon>Anaeromyxobacteraceae</taxon>
        <taxon>Anaeromyxobacter</taxon>
    </lineage>
</organism>
<dbReference type="AlphaFoldDB" id="A0A7I9VGT5"/>
<evidence type="ECO:0000313" key="2">
    <source>
        <dbReference type="EMBL" id="GEJ55601.1"/>
    </source>
</evidence>
<dbReference type="InterPro" id="IPR007813">
    <property type="entry name" value="PilN"/>
</dbReference>
<dbReference type="PANTHER" id="PTHR32432:SF3">
    <property type="entry name" value="ETHANOLAMINE UTILIZATION PROTEIN EUTJ"/>
    <property type="match status" value="1"/>
</dbReference>
<dbReference type="SUPFAM" id="SSF53067">
    <property type="entry name" value="Actin-like ATPase domain"/>
    <property type="match status" value="1"/>
</dbReference>
<dbReference type="Pfam" id="PF05137">
    <property type="entry name" value="PilN"/>
    <property type="match status" value="1"/>
</dbReference>
<dbReference type="RefSeq" id="WP_176062389.1">
    <property type="nucleotide sequence ID" value="NZ_BJTG01000001.1"/>
</dbReference>
<dbReference type="PANTHER" id="PTHR32432">
    <property type="entry name" value="CELL DIVISION PROTEIN FTSA-RELATED"/>
    <property type="match status" value="1"/>
</dbReference>
<name>A0A7I9VGT5_9BACT</name>
<gene>
    <name evidence="2" type="ORF">AMYX_03420</name>
</gene>
<evidence type="ECO:0000256" key="1">
    <source>
        <dbReference type="SAM" id="Phobius"/>
    </source>
</evidence>
<proteinExistence type="predicted"/>
<sequence>MPQRILGLDLGATAARAVLLESSYRGFTIADVRAAPVAPEAEGGPPLRERQLAAAGALLEDGLAFDTALVALPGPSASHVVSLPFTDPRRIEQTVGFEVEGQIPFDLTEVAWDWQALQLAEGRADLLVAVVRKEELAALLAGLAPLGVDPRAVLPPGPALAALFGAGVLAGELAAAPGEAPPAEAVLEVEPGRATLALVAGGALEGARTFPLGAAMPVAALAREVRSTLRAWRPRGGAAARPVGRLLLAGEAARLPGLPEALQGEVQGPVEPLALTGPAAERVPPEQAPELALALALALRGHQGARAPRLNLRRGELAYTRDFQHVRGKVVRLASWAALVLLLAMVSSGVKVFALSRQEQLLDRALCDATQKLVGKCYENDELAVAALRGKGTLAASIPKNSALDIFTELSVRTPQDFWLKLDRIEITRDKLHLQGVTDAAENVDRVVTALRGSRCFGDARSGGARKRSGDGKFEFTIDSDLTCDTGEKPAPRT</sequence>